<dbReference type="Proteomes" id="UP000002357">
    <property type="component" value="Chromosome"/>
</dbReference>
<feature type="domain" description="DUF4352" evidence="2">
    <location>
        <begin position="87"/>
        <end position="165"/>
    </location>
</feature>
<evidence type="ECO:0000256" key="1">
    <source>
        <dbReference type="SAM" id="SignalP"/>
    </source>
</evidence>
<evidence type="ECO:0000259" key="2">
    <source>
        <dbReference type="Pfam" id="PF11611"/>
    </source>
</evidence>
<reference evidence="3 4" key="1">
    <citation type="journal article" date="2010" name="Genome Biol. Evol.">
        <title>The sequence of a 1.8-mb bacterial linear plasmid reveals a rich evolutionary reservoir of secondary metabolic pathways.</title>
        <authorList>
            <person name="Medema M.H."/>
            <person name="Trefzer A."/>
            <person name="Kovalchuk A."/>
            <person name="van den Berg M."/>
            <person name="Mueller U."/>
            <person name="Heijne W."/>
            <person name="Wu L."/>
            <person name="Alam M.T."/>
            <person name="Ronning C.M."/>
            <person name="Nierman W.C."/>
            <person name="Bovenberg R.A.L."/>
            <person name="Breitling R."/>
            <person name="Takano E."/>
        </authorList>
    </citation>
    <scope>NUCLEOTIDE SEQUENCE [LARGE SCALE GENOMIC DNA]</scope>
    <source>
        <strain evidence="4">ATCC 27064 / DSM 738 / JCM 4710 / NBRC 13307 / NCIMB 12785 / NRRL 3585 / VKM Ac-602</strain>
    </source>
</reference>
<sequence>MRRHITAALFLSALALGATSCRPLPVELFGGPAPARATAGAPDAKGPGGVAWVGDAVDVGGSGYGEHLRLTVTGQVDPAVGARRGEDTPRAGTRRIGTRLSVLNFGGRPFDASRARAWVADDRGRRYPRTATGTLTTGRPLTWRNLAVGEQRDGWLVFEVPERARIVRFHCAVGGRTLAWQLRFPPPG</sequence>
<name>E2Q430_STRCL</name>
<gene>
    <name evidence="3" type="ORF">SCLAV_3894</name>
</gene>
<evidence type="ECO:0000313" key="3">
    <source>
        <dbReference type="EMBL" id="EFG08968.1"/>
    </source>
</evidence>
<feature type="signal peptide" evidence="1">
    <location>
        <begin position="1"/>
        <end position="20"/>
    </location>
</feature>
<dbReference type="GeneID" id="93729612"/>
<protein>
    <recommendedName>
        <fullName evidence="2">DUF4352 domain-containing protein</fullName>
    </recommendedName>
</protein>
<dbReference type="EMBL" id="CM000913">
    <property type="protein sequence ID" value="EFG08968.1"/>
    <property type="molecule type" value="Genomic_DNA"/>
</dbReference>
<dbReference type="OrthoDB" id="4242299at2"/>
<dbReference type="Pfam" id="PF11611">
    <property type="entry name" value="DUF4352"/>
    <property type="match status" value="1"/>
</dbReference>
<feature type="chain" id="PRO_5038747351" description="DUF4352 domain-containing protein" evidence="1">
    <location>
        <begin position="21"/>
        <end position="188"/>
    </location>
</feature>
<accession>E2Q430</accession>
<dbReference type="KEGG" id="sclf:BB341_09260"/>
<dbReference type="AlphaFoldDB" id="E2Q430"/>
<dbReference type="PROSITE" id="PS51257">
    <property type="entry name" value="PROKAR_LIPOPROTEIN"/>
    <property type="match status" value="1"/>
</dbReference>
<evidence type="ECO:0000313" key="4">
    <source>
        <dbReference type="Proteomes" id="UP000002357"/>
    </source>
</evidence>
<organism evidence="3 4">
    <name type="scientific">Streptomyces clavuligerus</name>
    <dbReference type="NCBI Taxonomy" id="1901"/>
    <lineage>
        <taxon>Bacteria</taxon>
        <taxon>Bacillati</taxon>
        <taxon>Actinomycetota</taxon>
        <taxon>Actinomycetes</taxon>
        <taxon>Kitasatosporales</taxon>
        <taxon>Streptomycetaceae</taxon>
        <taxon>Streptomyces</taxon>
    </lineage>
</organism>
<dbReference type="RefSeq" id="WP_003961654.1">
    <property type="nucleotide sequence ID" value="NZ_CM000913.1"/>
</dbReference>
<keyword evidence="1" id="KW-0732">Signal</keyword>
<proteinExistence type="predicted"/>
<keyword evidence="4" id="KW-1185">Reference proteome</keyword>
<dbReference type="InterPro" id="IPR029051">
    <property type="entry name" value="DUF4352"/>
</dbReference>